<evidence type="ECO:0000256" key="2">
    <source>
        <dbReference type="SAM" id="MobiDB-lite"/>
    </source>
</evidence>
<feature type="signal peptide" evidence="3">
    <location>
        <begin position="1"/>
        <end position="18"/>
    </location>
</feature>
<dbReference type="Proteomes" id="UP000698173">
    <property type="component" value="Unassembled WGS sequence"/>
</dbReference>
<dbReference type="PROSITE" id="PS51257">
    <property type="entry name" value="PROKAR_LIPOPROTEIN"/>
    <property type="match status" value="1"/>
</dbReference>
<evidence type="ECO:0000313" key="4">
    <source>
        <dbReference type="EMBL" id="HJF33686.1"/>
    </source>
</evidence>
<reference evidence="4" key="1">
    <citation type="journal article" date="2021" name="PeerJ">
        <title>Extensive microbial diversity within the chicken gut microbiome revealed by metagenomics and culture.</title>
        <authorList>
            <person name="Gilroy R."/>
            <person name="Ravi A."/>
            <person name="Getino M."/>
            <person name="Pursley I."/>
            <person name="Horton D.L."/>
            <person name="Alikhan N.F."/>
            <person name="Baker D."/>
            <person name="Gharbi K."/>
            <person name="Hall N."/>
            <person name="Watson M."/>
            <person name="Adriaenssens E.M."/>
            <person name="Foster-Nyarko E."/>
            <person name="Jarju S."/>
            <person name="Secka A."/>
            <person name="Antonio M."/>
            <person name="Oren A."/>
            <person name="Chaudhuri R.R."/>
            <person name="La Ragione R."/>
            <person name="Hildebrand F."/>
            <person name="Pallen M.J."/>
        </authorList>
    </citation>
    <scope>NUCLEOTIDE SEQUENCE</scope>
    <source>
        <strain evidence="4">CHK171-7178</strain>
    </source>
</reference>
<accession>A0A921KFC8</accession>
<dbReference type="Gene3D" id="2.60.40.1240">
    <property type="match status" value="1"/>
</dbReference>
<reference evidence="4" key="2">
    <citation type="submission" date="2021-09" db="EMBL/GenBank/DDBJ databases">
        <authorList>
            <person name="Gilroy R."/>
        </authorList>
    </citation>
    <scope>NUCLEOTIDE SEQUENCE</scope>
    <source>
        <strain evidence="4">CHK171-7178</strain>
    </source>
</reference>
<dbReference type="InterPro" id="IPR031888">
    <property type="entry name" value="DUF5068"/>
</dbReference>
<dbReference type="Pfam" id="PF16781">
    <property type="entry name" value="DUF5068"/>
    <property type="match status" value="1"/>
</dbReference>
<dbReference type="Gene3D" id="2.60.40.4170">
    <property type="match status" value="1"/>
</dbReference>
<proteinExistence type="predicted"/>
<evidence type="ECO:0000256" key="1">
    <source>
        <dbReference type="ARBA" id="ARBA00022729"/>
    </source>
</evidence>
<dbReference type="EMBL" id="DYWT01000276">
    <property type="protein sequence ID" value="HJF33686.1"/>
    <property type="molecule type" value="Genomic_DNA"/>
</dbReference>
<protein>
    <submittedName>
        <fullName evidence="4">DUF5068 domain-containing protein</fullName>
    </submittedName>
</protein>
<dbReference type="InterPro" id="IPR029050">
    <property type="entry name" value="Immunoprotect_excell_Ig-like"/>
</dbReference>
<organism evidence="4 5">
    <name type="scientific">Sporosarcina psychrophila</name>
    <name type="common">Bacillus psychrophilus</name>
    <dbReference type="NCBI Taxonomy" id="1476"/>
    <lineage>
        <taxon>Bacteria</taxon>
        <taxon>Bacillati</taxon>
        <taxon>Bacillota</taxon>
        <taxon>Bacilli</taxon>
        <taxon>Bacillales</taxon>
        <taxon>Caryophanaceae</taxon>
        <taxon>Sporosarcina</taxon>
    </lineage>
</organism>
<keyword evidence="1 3" id="KW-0732">Signal</keyword>
<name>A0A921KFC8_SPOPS</name>
<dbReference type="AlphaFoldDB" id="A0A921KFC8"/>
<feature type="region of interest" description="Disordered" evidence="2">
    <location>
        <begin position="25"/>
        <end position="47"/>
    </location>
</feature>
<evidence type="ECO:0000313" key="5">
    <source>
        <dbReference type="Proteomes" id="UP000698173"/>
    </source>
</evidence>
<feature type="chain" id="PRO_5038713361" evidence="3">
    <location>
        <begin position="19"/>
        <end position="430"/>
    </location>
</feature>
<evidence type="ECO:0000256" key="3">
    <source>
        <dbReference type="SAM" id="SignalP"/>
    </source>
</evidence>
<comment type="caution">
    <text evidence="4">The sequence shown here is derived from an EMBL/GenBank/DDBJ whole genome shotgun (WGS) entry which is preliminary data.</text>
</comment>
<feature type="compositionally biased region" description="Basic and acidic residues" evidence="2">
    <location>
        <begin position="25"/>
        <end position="40"/>
    </location>
</feature>
<gene>
    <name evidence="4" type="ORF">K8V56_18125</name>
</gene>
<sequence>MNYKKVMFVIGASALLLAACTGEKKTADMKDETESSKAAETDETEVESVTETDDALKELRTALEELKPKEAAASGDDAAILNPNITEMTEGVVEVLYTNKEPGYAHDMDGFVVTIDEYQVTKVSDISRDSEYLFKDNTEGYVVTALATYENKRSNPVYYTGFTSLLMDDRFDMVNGDRFKLVPREDVLQSDDAASVNKYPAGFKMQGFLSFVMTNEQYNKLGETKPKLIIAGGASEREDMREGYLEEAVFDFIFNDDSKEAVVSGPEYYRDDLTNQNIADKKLIFEKKDIGQKLELNGMEVTLEGVQYTEIKPTAQYVNTFRNFADDGIVAVTVKLNVDNKSDETVRLDGIQSILSVDDGKFRYLYQGSLEPDTLKTIEPGKSSEKLHVFLIDKYEFDRHEKFDLIFGPFTGDDGKKIFKGRDLEFKLPR</sequence>